<dbReference type="AlphaFoldDB" id="A0A1Y2FH20"/>
<accession>A0A1Y2FH20</accession>
<dbReference type="EMBL" id="MCFI01000008">
    <property type="protein sequence ID" value="ORY83248.1"/>
    <property type="molecule type" value="Genomic_DNA"/>
</dbReference>
<dbReference type="Proteomes" id="UP000193685">
    <property type="component" value="Unassembled WGS sequence"/>
</dbReference>
<protein>
    <submittedName>
        <fullName evidence="1">Uncharacterized protein</fullName>
    </submittedName>
</protein>
<comment type="caution">
    <text evidence="1">The sequence shown here is derived from an EMBL/GenBank/DDBJ whole genome shotgun (WGS) entry which is preliminary data.</text>
</comment>
<evidence type="ECO:0000313" key="1">
    <source>
        <dbReference type="EMBL" id="ORY83248.1"/>
    </source>
</evidence>
<name>A0A1Y2FH20_PROLT</name>
<sequence>MAWQPWLVTRLLVHLSATCRVLPRDGHPLFYFLGSNCSTLLLTRISPIALLRLLLLNTSPSTSSLYIYSHIHA</sequence>
<keyword evidence="2" id="KW-1185">Reference proteome</keyword>
<organism evidence="1 2">
    <name type="scientific">Protomyces lactucae-debilis</name>
    <dbReference type="NCBI Taxonomy" id="2754530"/>
    <lineage>
        <taxon>Eukaryota</taxon>
        <taxon>Fungi</taxon>
        <taxon>Dikarya</taxon>
        <taxon>Ascomycota</taxon>
        <taxon>Taphrinomycotina</taxon>
        <taxon>Taphrinomycetes</taxon>
        <taxon>Taphrinales</taxon>
        <taxon>Protomycetaceae</taxon>
        <taxon>Protomyces</taxon>
    </lineage>
</organism>
<evidence type="ECO:0000313" key="2">
    <source>
        <dbReference type="Proteomes" id="UP000193685"/>
    </source>
</evidence>
<dbReference type="GeneID" id="63785818"/>
<dbReference type="RefSeq" id="XP_040725829.1">
    <property type="nucleotide sequence ID" value="XM_040869219.1"/>
</dbReference>
<reference evidence="1 2" key="1">
    <citation type="submission" date="2016-07" db="EMBL/GenBank/DDBJ databases">
        <title>Pervasive Adenine N6-methylation of Active Genes in Fungi.</title>
        <authorList>
            <consortium name="DOE Joint Genome Institute"/>
            <person name="Mondo S.J."/>
            <person name="Dannebaum R.O."/>
            <person name="Kuo R.C."/>
            <person name="Labutti K."/>
            <person name="Haridas S."/>
            <person name="Kuo A."/>
            <person name="Salamov A."/>
            <person name="Ahrendt S.R."/>
            <person name="Lipzen A."/>
            <person name="Sullivan W."/>
            <person name="Andreopoulos W.B."/>
            <person name="Clum A."/>
            <person name="Lindquist E."/>
            <person name="Daum C."/>
            <person name="Ramamoorthy G.K."/>
            <person name="Gryganskyi A."/>
            <person name="Culley D."/>
            <person name="Magnuson J.K."/>
            <person name="James T.Y."/>
            <person name="O'Malley M.A."/>
            <person name="Stajich J.E."/>
            <person name="Spatafora J.W."/>
            <person name="Visel A."/>
            <person name="Grigoriev I.V."/>
        </authorList>
    </citation>
    <scope>NUCLEOTIDE SEQUENCE [LARGE SCALE GENOMIC DNA]</scope>
    <source>
        <strain evidence="1 2">12-1054</strain>
    </source>
</reference>
<proteinExistence type="predicted"/>
<gene>
    <name evidence="1" type="ORF">BCR37DRAFT_379263</name>
</gene>